<evidence type="ECO:0000313" key="3">
    <source>
        <dbReference type="Proteomes" id="UP000018208"/>
    </source>
</evidence>
<evidence type="ECO:0000313" key="2">
    <source>
        <dbReference type="EMBL" id="KAH0572745.1"/>
    </source>
</evidence>
<evidence type="ECO:0000313" key="1">
    <source>
        <dbReference type="EMBL" id="EST49112.1"/>
    </source>
</evidence>
<reference evidence="2" key="2">
    <citation type="submission" date="2020-12" db="EMBL/GenBank/DDBJ databases">
        <title>New Spironucleus salmonicida genome in near-complete chromosomes.</title>
        <authorList>
            <person name="Xu F."/>
            <person name="Kurt Z."/>
            <person name="Jimenez-Gonzalez A."/>
            <person name="Astvaldsson A."/>
            <person name="Andersson J.O."/>
            <person name="Svard S.G."/>
        </authorList>
    </citation>
    <scope>NUCLEOTIDE SEQUENCE</scope>
    <source>
        <strain evidence="2">ATCC 50377</strain>
    </source>
</reference>
<name>V6LWT5_9EUKA</name>
<reference evidence="1 2" key="1">
    <citation type="journal article" date="2014" name="PLoS Genet.">
        <title>The Genome of Spironucleus salmonicida Highlights a Fish Pathogen Adapted to Fluctuating Environments.</title>
        <authorList>
            <person name="Xu F."/>
            <person name="Jerlstrom-Hultqvist J."/>
            <person name="Einarsson E."/>
            <person name="Astvaldsson A."/>
            <person name="Svard S.G."/>
            <person name="Andersson J.O."/>
        </authorList>
    </citation>
    <scope>NUCLEOTIDE SEQUENCE</scope>
    <source>
        <strain evidence="2">ATCC 50377</strain>
    </source>
</reference>
<gene>
    <name evidence="1" type="ORF">SS50377_10597</name>
    <name evidence="2" type="ORF">SS50377_24858</name>
</gene>
<keyword evidence="3" id="KW-1185">Reference proteome</keyword>
<dbReference type="VEuPathDB" id="GiardiaDB:SS50377_24858"/>
<dbReference type="Proteomes" id="UP000018208">
    <property type="component" value="Unassembled WGS sequence"/>
</dbReference>
<accession>V6LWT5</accession>
<organism evidence="1">
    <name type="scientific">Spironucleus salmonicida</name>
    <dbReference type="NCBI Taxonomy" id="348837"/>
    <lineage>
        <taxon>Eukaryota</taxon>
        <taxon>Metamonada</taxon>
        <taxon>Diplomonadida</taxon>
        <taxon>Hexamitidae</taxon>
        <taxon>Hexamitinae</taxon>
        <taxon>Spironucleus</taxon>
    </lineage>
</organism>
<sequence>MDNFEKSLTLSSESFDQLSYIKDLRHVLTEHQKRLISIQHKYASQPLRGTALQLSAVPGVLIAPLFALTEKLSWQIKRHEAQAREIHFLAQQQRLGFKQNLACVDLSQDVLRQSQALHLEIQTKLVGFLRQYAYTLRFSSQAFGKNVAQGGAEVIKLV</sequence>
<dbReference type="AlphaFoldDB" id="V6LWT5"/>
<dbReference type="EMBL" id="KI545956">
    <property type="protein sequence ID" value="EST49112.1"/>
    <property type="molecule type" value="Genomic_DNA"/>
</dbReference>
<dbReference type="EMBL" id="AUWU02000005">
    <property type="protein sequence ID" value="KAH0572745.1"/>
    <property type="molecule type" value="Genomic_DNA"/>
</dbReference>
<protein>
    <submittedName>
        <fullName evidence="1">Uncharacterized protein</fullName>
    </submittedName>
</protein>
<proteinExistence type="predicted"/>